<dbReference type="InParanoid" id="A0A2S8SSE0"/>
<feature type="domain" description="Glycosyl transferase family 1" evidence="1">
    <location>
        <begin position="195"/>
        <end position="368"/>
    </location>
</feature>
<dbReference type="EMBL" id="NIGF01000009">
    <property type="protein sequence ID" value="PQV63696.1"/>
    <property type="molecule type" value="Genomic_DNA"/>
</dbReference>
<dbReference type="Gene3D" id="3.40.50.2000">
    <property type="entry name" value="Glycogen Phosphorylase B"/>
    <property type="match status" value="2"/>
</dbReference>
<accession>A0A2S8SSE0</accession>
<proteinExistence type="predicted"/>
<keyword evidence="4" id="KW-1185">Reference proteome</keyword>
<evidence type="ECO:0000313" key="3">
    <source>
        <dbReference type="EMBL" id="PQV63696.1"/>
    </source>
</evidence>
<gene>
    <name evidence="3" type="ORF">B1R32_10935</name>
</gene>
<protein>
    <submittedName>
        <fullName evidence="3">Glycosyltransferase involved in cell wall bisynthesis</fullName>
    </submittedName>
</protein>
<name>A0A2S8SSE0_9BACT</name>
<evidence type="ECO:0000313" key="4">
    <source>
        <dbReference type="Proteomes" id="UP000237684"/>
    </source>
</evidence>
<dbReference type="Pfam" id="PF13439">
    <property type="entry name" value="Glyco_transf_4"/>
    <property type="match status" value="1"/>
</dbReference>
<dbReference type="Proteomes" id="UP000237684">
    <property type="component" value="Unassembled WGS sequence"/>
</dbReference>
<dbReference type="RefSeq" id="WP_105483857.1">
    <property type="nucleotide sequence ID" value="NZ_NIGF01000009.1"/>
</dbReference>
<dbReference type="InterPro" id="IPR001296">
    <property type="entry name" value="Glyco_trans_1"/>
</dbReference>
<dbReference type="CDD" id="cd03801">
    <property type="entry name" value="GT4_PimA-like"/>
    <property type="match status" value="1"/>
</dbReference>
<dbReference type="GO" id="GO:0016757">
    <property type="term" value="F:glycosyltransferase activity"/>
    <property type="evidence" value="ECO:0007669"/>
    <property type="project" value="InterPro"/>
</dbReference>
<dbReference type="Pfam" id="PF00534">
    <property type="entry name" value="Glycos_transf_1"/>
    <property type="match status" value="1"/>
</dbReference>
<sequence>MHFCYILPPIEPYSPRIGGAIATCTLNQARCVLAQGHRVSVLTPQERELYSVGEVIPIAGFQREELSLVQRFFSSKIRRRLYHWHWLYYEYFRAAFTHAIQKMTTAPDVIVVHNDFITAIDVAERFPRSQVVLWLHNEITAPQSTVQKAAQKAHFFCVSSHIARWTTETYALPPQTATVALNGVDSQVFHPTANFDVPRSPDEALRVLYLGRLDPNKGPDLAIEAVRRLQSEGLRVEITVVGNVWFKNDGSENTDPYALELQAALKTVGARLLGHMERGKVPAVVREHDVLCMPSRFPEPFGLVLLEGMASGCAVIATRRGGIPDCAGENEEAGAILVEPDAGEFAHHLRDFAQSPDLLMSWKRRAVKRAALLSWERNAQICLELVQGAA</sequence>
<organism evidence="3 4">
    <name type="scientific">Abditibacterium utsteinense</name>
    <dbReference type="NCBI Taxonomy" id="1960156"/>
    <lineage>
        <taxon>Bacteria</taxon>
        <taxon>Pseudomonadati</taxon>
        <taxon>Abditibacteriota</taxon>
        <taxon>Abditibacteriia</taxon>
        <taxon>Abditibacteriales</taxon>
        <taxon>Abditibacteriaceae</taxon>
        <taxon>Abditibacterium</taxon>
    </lineage>
</organism>
<evidence type="ECO:0000259" key="2">
    <source>
        <dbReference type="Pfam" id="PF13439"/>
    </source>
</evidence>
<dbReference type="OrthoDB" id="9815550at2"/>
<dbReference type="AlphaFoldDB" id="A0A2S8SSE0"/>
<feature type="domain" description="Glycosyltransferase subfamily 4-like N-terminal" evidence="2">
    <location>
        <begin position="21"/>
        <end position="187"/>
    </location>
</feature>
<reference evidence="3 4" key="1">
    <citation type="journal article" date="2018" name="Syst. Appl. Microbiol.">
        <title>Abditibacterium utsteinense sp. nov., the first cultivated member of candidate phylum FBP, isolated from ice-free Antarctic soil samples.</title>
        <authorList>
            <person name="Tahon G."/>
            <person name="Tytgat B."/>
            <person name="Lebbe L."/>
            <person name="Carlier A."/>
            <person name="Willems A."/>
        </authorList>
    </citation>
    <scope>NUCLEOTIDE SEQUENCE [LARGE SCALE GENOMIC DNA]</scope>
    <source>
        <strain evidence="3 4">LMG 29911</strain>
    </source>
</reference>
<dbReference type="InterPro" id="IPR050194">
    <property type="entry name" value="Glycosyltransferase_grp1"/>
</dbReference>
<dbReference type="SUPFAM" id="SSF53756">
    <property type="entry name" value="UDP-Glycosyltransferase/glycogen phosphorylase"/>
    <property type="match status" value="1"/>
</dbReference>
<dbReference type="InterPro" id="IPR028098">
    <property type="entry name" value="Glyco_trans_4-like_N"/>
</dbReference>
<dbReference type="PANTHER" id="PTHR45947">
    <property type="entry name" value="SULFOQUINOVOSYL TRANSFERASE SQD2"/>
    <property type="match status" value="1"/>
</dbReference>
<comment type="caution">
    <text evidence="3">The sequence shown here is derived from an EMBL/GenBank/DDBJ whole genome shotgun (WGS) entry which is preliminary data.</text>
</comment>
<keyword evidence="3" id="KW-0808">Transferase</keyword>
<evidence type="ECO:0000259" key="1">
    <source>
        <dbReference type="Pfam" id="PF00534"/>
    </source>
</evidence>
<dbReference type="PANTHER" id="PTHR45947:SF13">
    <property type="entry name" value="TRANSFERASE"/>
    <property type="match status" value="1"/>
</dbReference>